<organism evidence="1 2">
    <name type="scientific">Streptomyces guryensis</name>
    <dbReference type="NCBI Taxonomy" id="2886947"/>
    <lineage>
        <taxon>Bacteria</taxon>
        <taxon>Bacillati</taxon>
        <taxon>Actinomycetota</taxon>
        <taxon>Actinomycetes</taxon>
        <taxon>Kitasatosporales</taxon>
        <taxon>Streptomycetaceae</taxon>
        <taxon>Streptomyces</taxon>
    </lineage>
</organism>
<sequence length="55" mass="5978">MTAEIWLVQAKWSHQGTARLASTAVHNLLNGFGLRTACQRGDTLDGARVTTDYSS</sequence>
<dbReference type="AlphaFoldDB" id="A0A9Q3Z806"/>
<proteinExistence type="predicted"/>
<dbReference type="Proteomes" id="UP001108029">
    <property type="component" value="Unassembled WGS sequence"/>
</dbReference>
<name>A0A9Q3Z806_9ACTN</name>
<keyword evidence="2" id="KW-1185">Reference proteome</keyword>
<dbReference type="RefSeq" id="WP_232646833.1">
    <property type="nucleotide sequence ID" value="NZ_JAJSBI010000002.1"/>
</dbReference>
<dbReference type="EMBL" id="JAJSBI010000002">
    <property type="protein sequence ID" value="MCD9872865.1"/>
    <property type="molecule type" value="Genomic_DNA"/>
</dbReference>
<evidence type="ECO:0000313" key="2">
    <source>
        <dbReference type="Proteomes" id="UP001108029"/>
    </source>
</evidence>
<accession>A0A9Q3Z806</accession>
<reference evidence="1" key="1">
    <citation type="submission" date="2021-12" db="EMBL/GenBank/DDBJ databases">
        <authorList>
            <person name="Lee J.-H."/>
            <person name="Kim S.-B."/>
        </authorList>
    </citation>
    <scope>NUCLEOTIDE SEQUENCE</scope>
    <source>
        <strain evidence="1">NR30</strain>
    </source>
</reference>
<comment type="caution">
    <text evidence="1">The sequence shown here is derived from an EMBL/GenBank/DDBJ whole genome shotgun (WGS) entry which is preliminary data.</text>
</comment>
<protein>
    <submittedName>
        <fullName evidence="1">Uncharacterized protein</fullName>
    </submittedName>
</protein>
<evidence type="ECO:0000313" key="1">
    <source>
        <dbReference type="EMBL" id="MCD9872865.1"/>
    </source>
</evidence>
<gene>
    <name evidence="1" type="ORF">LJ657_04120</name>
</gene>